<organism evidence="1 2">
    <name type="scientific">Robiginitalea marina</name>
    <dbReference type="NCBI Taxonomy" id="2954105"/>
    <lineage>
        <taxon>Bacteria</taxon>
        <taxon>Pseudomonadati</taxon>
        <taxon>Bacteroidota</taxon>
        <taxon>Flavobacteriia</taxon>
        <taxon>Flavobacteriales</taxon>
        <taxon>Flavobacteriaceae</taxon>
        <taxon>Robiginitalea</taxon>
    </lineage>
</organism>
<keyword evidence="2" id="KW-1185">Reference proteome</keyword>
<reference evidence="1 2" key="1">
    <citation type="submission" date="2022-06" db="EMBL/GenBank/DDBJ databases">
        <authorList>
            <person name="Xuan X."/>
        </authorList>
    </citation>
    <scope>NUCLEOTIDE SEQUENCE [LARGE SCALE GENOMIC DNA]</scope>
    <source>
        <strain evidence="1 2">2V75</strain>
    </source>
</reference>
<evidence type="ECO:0000313" key="1">
    <source>
        <dbReference type="EMBL" id="MCO5724826.1"/>
    </source>
</evidence>
<evidence type="ECO:0000313" key="2">
    <source>
        <dbReference type="Proteomes" id="UP001206312"/>
    </source>
</evidence>
<comment type="caution">
    <text evidence="1">The sequence shown here is derived from an EMBL/GenBank/DDBJ whole genome shotgun (WGS) entry which is preliminary data.</text>
</comment>
<dbReference type="RefSeq" id="WP_252741200.1">
    <property type="nucleotide sequence ID" value="NZ_JAMXIB010000005.1"/>
</dbReference>
<sequence>MNRKGILGVLLLTFLLPLLSFSGAHKFYVSVTNVDYAPEEASLQVISRIFTDDLEEALLQRYDFRGNLGTPEESPLAGQYIERYFQSRFEVQVNDSPRAFTFLGTRYDKDLVICYLEVPDVPGATLKSVGVRNDLLTEIFEEQKNLVHLKVLGKKKSFVLIRENNKGMLNL</sequence>
<dbReference type="InterPro" id="IPR046525">
    <property type="entry name" value="DUF6702"/>
</dbReference>
<gene>
    <name evidence="1" type="ORF">NG653_08140</name>
</gene>
<evidence type="ECO:0008006" key="3">
    <source>
        <dbReference type="Google" id="ProtNLM"/>
    </source>
</evidence>
<protein>
    <recommendedName>
        <fullName evidence="3">Peptidase E</fullName>
    </recommendedName>
</protein>
<dbReference type="Pfam" id="PF20420">
    <property type="entry name" value="DUF6702"/>
    <property type="match status" value="1"/>
</dbReference>
<dbReference type="Proteomes" id="UP001206312">
    <property type="component" value="Unassembled WGS sequence"/>
</dbReference>
<dbReference type="EMBL" id="JAMXIB010000005">
    <property type="protein sequence ID" value="MCO5724826.1"/>
    <property type="molecule type" value="Genomic_DNA"/>
</dbReference>
<name>A0ABT1AY36_9FLAO</name>
<proteinExistence type="predicted"/>
<accession>A0ABT1AY36</accession>